<dbReference type="AlphaFoldDB" id="D8PJE4"/>
<organism evidence="2 3">
    <name type="scientific">Nitrospira defluvii</name>
    <dbReference type="NCBI Taxonomy" id="330214"/>
    <lineage>
        <taxon>Bacteria</taxon>
        <taxon>Pseudomonadati</taxon>
        <taxon>Nitrospirota</taxon>
        <taxon>Nitrospiria</taxon>
        <taxon>Nitrospirales</taxon>
        <taxon>Nitrospiraceae</taxon>
        <taxon>Nitrospira</taxon>
    </lineage>
</organism>
<reference evidence="2 3" key="1">
    <citation type="journal article" date="2010" name="Proc. Natl. Acad. Sci. U.S.A.">
        <title>A Nitrospira metagenome illuminates the physiology and evolution of globally important nitrite-oxidizing bacteria.</title>
        <authorList>
            <person name="Lucker S."/>
            <person name="Wagner M."/>
            <person name="Maixner F."/>
            <person name="Pelletier E."/>
            <person name="Koch H."/>
            <person name="Vacherie B."/>
            <person name="Rattei T."/>
            <person name="Sinninghe Damste J."/>
            <person name="Spieck E."/>
            <person name="Le Paslier D."/>
            <person name="Daims H."/>
        </authorList>
    </citation>
    <scope>NUCLEOTIDE SEQUENCE [LARGE SCALE GENOMIC DNA]</scope>
</reference>
<dbReference type="SUPFAM" id="SSF54593">
    <property type="entry name" value="Glyoxalase/Bleomycin resistance protein/Dihydroxybiphenyl dioxygenase"/>
    <property type="match status" value="1"/>
</dbReference>
<name>D8PJE4_9BACT</name>
<accession>D8PJE4</accession>
<sequence length="166" mass="18422">MTKPVIAPAFCQVAWVVRDLAAAEKFFVETMGISRFMHMDNLAAKDTEGTYLGKPGNWVCNLHIAYAGDTQIELIQPVSGASMYQESLDRHGDAVQHVAYWLDDADYDAAAAHLESSGYPQIQSFRLPILRVGYYDTRRVIGVVTEIVGSTEAGHELRRNLKAGKF</sequence>
<dbReference type="Gene3D" id="3.10.180.10">
    <property type="entry name" value="2,3-Dihydroxybiphenyl 1,2-Dioxygenase, domain 1"/>
    <property type="match status" value="1"/>
</dbReference>
<dbReference type="EMBL" id="FP929003">
    <property type="protein sequence ID" value="CBK43518.1"/>
    <property type="molecule type" value="Genomic_DNA"/>
</dbReference>
<dbReference type="InterPro" id="IPR037523">
    <property type="entry name" value="VOC_core"/>
</dbReference>
<keyword evidence="3" id="KW-1185">Reference proteome</keyword>
<feature type="domain" description="VOC" evidence="1">
    <location>
        <begin position="9"/>
        <end position="162"/>
    </location>
</feature>
<dbReference type="Proteomes" id="UP000001660">
    <property type="component" value="Chromosome"/>
</dbReference>
<dbReference type="eggNOG" id="COG0346">
    <property type="taxonomic scope" value="Bacteria"/>
</dbReference>
<evidence type="ECO:0000313" key="3">
    <source>
        <dbReference type="Proteomes" id="UP000001660"/>
    </source>
</evidence>
<proteinExistence type="predicted"/>
<dbReference type="STRING" id="330214.NIDE3844"/>
<dbReference type="InterPro" id="IPR029068">
    <property type="entry name" value="Glyas_Bleomycin-R_OHBP_Dase"/>
</dbReference>
<dbReference type="Pfam" id="PF13669">
    <property type="entry name" value="Glyoxalase_4"/>
    <property type="match status" value="1"/>
</dbReference>
<evidence type="ECO:0000259" key="1">
    <source>
        <dbReference type="PROSITE" id="PS51819"/>
    </source>
</evidence>
<evidence type="ECO:0000313" key="2">
    <source>
        <dbReference type="EMBL" id="CBK43518.1"/>
    </source>
</evidence>
<dbReference type="PROSITE" id="PS51819">
    <property type="entry name" value="VOC"/>
    <property type="match status" value="1"/>
</dbReference>
<gene>
    <name evidence="2" type="ORF">NIDE3844</name>
</gene>
<dbReference type="HOGENOM" id="CLU_046006_3_1_0"/>
<dbReference type="KEGG" id="nde:NIDE3844"/>
<protein>
    <recommendedName>
        <fullName evidence="1">VOC domain-containing protein</fullName>
    </recommendedName>
</protein>